<evidence type="ECO:0000313" key="2">
    <source>
        <dbReference type="Proteomes" id="UP000281738"/>
    </source>
</evidence>
<dbReference type="EMBL" id="RKHO01000001">
    <property type="protein sequence ID" value="ROR90888.1"/>
    <property type="molecule type" value="Genomic_DNA"/>
</dbReference>
<proteinExistence type="predicted"/>
<dbReference type="AlphaFoldDB" id="A0A3N2CU06"/>
<protein>
    <submittedName>
        <fullName evidence="1">Uncharacterized protein</fullName>
    </submittedName>
</protein>
<gene>
    <name evidence="1" type="ORF">EDD33_1737</name>
</gene>
<keyword evidence="2" id="KW-1185">Reference proteome</keyword>
<dbReference type="Proteomes" id="UP000281738">
    <property type="component" value="Unassembled WGS sequence"/>
</dbReference>
<comment type="caution">
    <text evidence="1">The sequence shown here is derived from an EMBL/GenBank/DDBJ whole genome shotgun (WGS) entry which is preliminary data.</text>
</comment>
<evidence type="ECO:0000313" key="1">
    <source>
        <dbReference type="EMBL" id="ROR90888.1"/>
    </source>
</evidence>
<name>A0A3N2CU06_9ACTN</name>
<reference evidence="1 2" key="1">
    <citation type="submission" date="2018-11" db="EMBL/GenBank/DDBJ databases">
        <title>Sequencing the genomes of 1000 actinobacteria strains.</title>
        <authorList>
            <person name="Klenk H.-P."/>
        </authorList>
    </citation>
    <scope>NUCLEOTIDE SEQUENCE [LARGE SCALE GENOMIC DNA]</scope>
    <source>
        <strain evidence="1 2">DSM 12652</strain>
    </source>
</reference>
<accession>A0A3N2CU06</accession>
<sequence>MSAMGNPDDVRPTPAAELEVLLEQWVLDDGNYPQFKARRTKRFALQLDLADSHRLRPTPHEPIGACRTGGVATYEITADVVHHTAVEGLAEDDHAVVLDFGPRAYYSGHDPAIARLRVGDRVAFKATLLVDPYDYVEMLAPLEGFPALVHTWSVDRLQADHPAGSRDGWQDQPRTSENRR</sequence>
<organism evidence="1 2">
    <name type="scientific">Nocardioides aurantiacus</name>
    <dbReference type="NCBI Taxonomy" id="86796"/>
    <lineage>
        <taxon>Bacteria</taxon>
        <taxon>Bacillati</taxon>
        <taxon>Actinomycetota</taxon>
        <taxon>Actinomycetes</taxon>
        <taxon>Propionibacteriales</taxon>
        <taxon>Nocardioidaceae</taxon>
        <taxon>Nocardioides</taxon>
    </lineage>
</organism>